<dbReference type="InterPro" id="IPR000836">
    <property type="entry name" value="PRTase_dom"/>
</dbReference>
<sequence>MLLYFHVLKSFIHSFFYLFFPRCCVVCNGHLAETEKCLCVKCDMDMPRTNFHRQQGHFTERLFEESFSFVRTTSFFFYDTGSRFNEILYQLKYKGNKVLAEIMGSCMARELLSSGFFEGIDILVPVPLHPKKQKRRGYNQSERIAAGISRVTGIPVITSYSERIKNTDTQTHKSAIERRENVKEIFLLQNPLFFSGKHILIVDDVLTTGATILSYASIFRDVKDIRISVFTMAIAR</sequence>
<evidence type="ECO:0008006" key="3">
    <source>
        <dbReference type="Google" id="ProtNLM"/>
    </source>
</evidence>
<organism evidence="2">
    <name type="scientific">termite gut metagenome</name>
    <dbReference type="NCBI Taxonomy" id="433724"/>
    <lineage>
        <taxon>unclassified sequences</taxon>
        <taxon>metagenomes</taxon>
        <taxon>organismal metagenomes</taxon>
    </lineage>
</organism>
<dbReference type="AlphaFoldDB" id="A0A5J4Q9F3"/>
<gene>
    <name evidence="2" type="ORF">EZS27_032204</name>
</gene>
<name>A0A5J4Q9F3_9ZZZZ</name>
<accession>A0A5J4Q9F3</accession>
<reference evidence="2" key="1">
    <citation type="submission" date="2019-03" db="EMBL/GenBank/DDBJ databases">
        <title>Single cell metagenomics reveals metabolic interactions within the superorganism composed of flagellate Streblomastix strix and complex community of Bacteroidetes bacteria on its surface.</title>
        <authorList>
            <person name="Treitli S.C."/>
            <person name="Kolisko M."/>
            <person name="Husnik F."/>
            <person name="Keeling P."/>
            <person name="Hampl V."/>
        </authorList>
    </citation>
    <scope>NUCLEOTIDE SEQUENCE</scope>
    <source>
        <strain evidence="2">STM</strain>
    </source>
</reference>
<dbReference type="EMBL" id="SNRY01004443">
    <property type="protein sequence ID" value="KAA6317678.1"/>
    <property type="molecule type" value="Genomic_DNA"/>
</dbReference>
<comment type="similarity">
    <text evidence="1">Belongs to the ComF/GntX family.</text>
</comment>
<dbReference type="Gene3D" id="3.40.50.2020">
    <property type="match status" value="1"/>
</dbReference>
<dbReference type="InterPro" id="IPR051910">
    <property type="entry name" value="ComF/GntX_DNA_util-trans"/>
</dbReference>
<evidence type="ECO:0000256" key="1">
    <source>
        <dbReference type="ARBA" id="ARBA00008007"/>
    </source>
</evidence>
<dbReference type="PANTHER" id="PTHR47505">
    <property type="entry name" value="DNA UTILIZATION PROTEIN YHGH"/>
    <property type="match status" value="1"/>
</dbReference>
<protein>
    <recommendedName>
        <fullName evidence="3">Phosphoribosyltransferase domain-containing protein</fullName>
    </recommendedName>
</protein>
<dbReference type="CDD" id="cd06223">
    <property type="entry name" value="PRTases_typeI"/>
    <property type="match status" value="1"/>
</dbReference>
<dbReference type="InterPro" id="IPR029057">
    <property type="entry name" value="PRTase-like"/>
</dbReference>
<dbReference type="PANTHER" id="PTHR47505:SF1">
    <property type="entry name" value="DNA UTILIZATION PROTEIN YHGH"/>
    <property type="match status" value="1"/>
</dbReference>
<dbReference type="SUPFAM" id="SSF53271">
    <property type="entry name" value="PRTase-like"/>
    <property type="match status" value="1"/>
</dbReference>
<comment type="caution">
    <text evidence="2">The sequence shown here is derived from an EMBL/GenBank/DDBJ whole genome shotgun (WGS) entry which is preliminary data.</text>
</comment>
<proteinExistence type="inferred from homology"/>
<evidence type="ECO:0000313" key="2">
    <source>
        <dbReference type="EMBL" id="KAA6317678.1"/>
    </source>
</evidence>